<reference evidence="1 2" key="1">
    <citation type="submission" date="2020-06" db="EMBL/GenBank/DDBJ databases">
        <title>High-quality draft genome of sulfate reducer Desulfobacter latus type strain AcrS2 isolated from marine sediment.</title>
        <authorList>
            <person name="Hoppe M."/>
            <person name="Larsen C.K."/>
            <person name="Marshall I.P.G."/>
            <person name="Schramm A."/>
            <person name="Marietou A.G."/>
        </authorList>
    </citation>
    <scope>NUCLEOTIDE SEQUENCE [LARGE SCALE GENOMIC DNA]</scope>
    <source>
        <strain evidence="1 2">AcRS2</strain>
    </source>
</reference>
<comment type="caution">
    <text evidence="1">The sequence shown here is derived from an EMBL/GenBank/DDBJ whole genome shotgun (WGS) entry which is preliminary data.</text>
</comment>
<proteinExistence type="predicted"/>
<evidence type="ECO:0000313" key="2">
    <source>
        <dbReference type="Proteomes" id="UP000553343"/>
    </source>
</evidence>
<dbReference type="SUPFAM" id="SSF55804">
    <property type="entry name" value="Phoshotransferase/anion transport protein"/>
    <property type="match status" value="1"/>
</dbReference>
<evidence type="ECO:0008006" key="3">
    <source>
        <dbReference type="Google" id="ProtNLM"/>
    </source>
</evidence>
<dbReference type="Proteomes" id="UP000553343">
    <property type="component" value="Unassembled WGS sequence"/>
</dbReference>
<sequence>MGILHISIKVVYTFWVKPLENGTCVRKCKVLVVGRRDERNFHLEALSAIAKIVMDPRFDDKWLRARSVKALKALLLNADRNRRLPES</sequence>
<dbReference type="AlphaFoldDB" id="A0A850TEM5"/>
<gene>
    <name evidence="1" type="ORF">HXW94_17420</name>
</gene>
<accession>A0A850TEM5</accession>
<keyword evidence="2" id="KW-1185">Reference proteome</keyword>
<organism evidence="1 2">
    <name type="scientific">Desulfobacter latus</name>
    <dbReference type="NCBI Taxonomy" id="2292"/>
    <lineage>
        <taxon>Bacteria</taxon>
        <taxon>Pseudomonadati</taxon>
        <taxon>Thermodesulfobacteriota</taxon>
        <taxon>Desulfobacteria</taxon>
        <taxon>Desulfobacterales</taxon>
        <taxon>Desulfobacteraceae</taxon>
        <taxon>Desulfobacter</taxon>
    </lineage>
</organism>
<dbReference type="RefSeq" id="WP_178368189.1">
    <property type="nucleotide sequence ID" value="NZ_JACADJ010000104.1"/>
</dbReference>
<dbReference type="Gene3D" id="3.40.930.10">
    <property type="entry name" value="Mannitol-specific EII, Chain A"/>
    <property type="match status" value="1"/>
</dbReference>
<protein>
    <recommendedName>
        <fullName evidence="3">PTS EIIA type-2 domain-containing protein</fullName>
    </recommendedName>
</protein>
<dbReference type="EMBL" id="JACADJ010000104">
    <property type="protein sequence ID" value="NWH06737.1"/>
    <property type="molecule type" value="Genomic_DNA"/>
</dbReference>
<evidence type="ECO:0000313" key="1">
    <source>
        <dbReference type="EMBL" id="NWH06737.1"/>
    </source>
</evidence>
<name>A0A850TEM5_9BACT</name>
<dbReference type="InterPro" id="IPR016152">
    <property type="entry name" value="PTrfase/Anion_transptr"/>
</dbReference>